<sequence length="160" mass="18625">MYDHDTSRMQEAEITYFRILLASQLIEISEDILSSIPSLVTHHKISSIMTIPTREEIKDVIFSMSKNRAHGPDDFSTDFYSRCWDIVGTDLLHVIKEFFPYKVFPRSWKATFIARIPKVVNPTFFKDFRPISLCNVCYKVVSKIITARLSVFLDRLISPE</sequence>
<proteinExistence type="predicted"/>
<dbReference type="EMBL" id="CACRZD030000016">
    <property type="protein sequence ID" value="CAA6672065.1"/>
    <property type="molecule type" value="Genomic_DNA"/>
</dbReference>
<accession>A0A7I8JQK4</accession>
<dbReference type="PANTHER" id="PTHR46890">
    <property type="entry name" value="NON-LTR RETROLELEMENT REVERSE TRANSCRIPTASE-LIKE PROTEIN-RELATED"/>
    <property type="match status" value="1"/>
</dbReference>
<keyword evidence="4" id="KW-1185">Reference proteome</keyword>
<evidence type="ECO:0000313" key="3">
    <source>
        <dbReference type="EMBL" id="CAA2632922.1"/>
    </source>
</evidence>
<dbReference type="EMBL" id="LR743603">
    <property type="protein sequence ID" value="CAA2632917.1"/>
    <property type="molecule type" value="Genomic_DNA"/>
</dbReference>
<evidence type="ECO:0000313" key="4">
    <source>
        <dbReference type="Proteomes" id="UP001189122"/>
    </source>
</evidence>
<evidence type="ECO:0000313" key="1">
    <source>
        <dbReference type="EMBL" id="CAA2632915.1"/>
    </source>
</evidence>
<dbReference type="AlphaFoldDB" id="A0A7I8JQK4"/>
<dbReference type="EMBL" id="CACRZD030000016">
    <property type="protein sequence ID" value="CAA6672070.1"/>
    <property type="molecule type" value="Genomic_DNA"/>
</dbReference>
<organism evidence="1">
    <name type="scientific">Spirodela intermedia</name>
    <name type="common">Intermediate duckweed</name>
    <dbReference type="NCBI Taxonomy" id="51605"/>
    <lineage>
        <taxon>Eukaryota</taxon>
        <taxon>Viridiplantae</taxon>
        <taxon>Streptophyta</taxon>
        <taxon>Embryophyta</taxon>
        <taxon>Tracheophyta</taxon>
        <taxon>Spermatophyta</taxon>
        <taxon>Magnoliopsida</taxon>
        <taxon>Liliopsida</taxon>
        <taxon>Araceae</taxon>
        <taxon>Lemnoideae</taxon>
        <taxon>Spirodela</taxon>
    </lineage>
</organism>
<dbReference type="PANTHER" id="PTHR46890:SF48">
    <property type="entry name" value="RNA-DIRECTED DNA POLYMERASE"/>
    <property type="match status" value="1"/>
</dbReference>
<reference evidence="1 4" key="1">
    <citation type="submission" date="2019-12" db="EMBL/GenBank/DDBJ databases">
        <authorList>
            <person name="Scholz U."/>
            <person name="Mascher M."/>
            <person name="Fiebig A."/>
        </authorList>
    </citation>
    <scope>NUCLEOTIDE SEQUENCE</scope>
</reference>
<protein>
    <submittedName>
        <fullName evidence="1">Uncharacterized protein</fullName>
    </submittedName>
</protein>
<dbReference type="EMBL" id="LR743603">
    <property type="protein sequence ID" value="CAA2632915.1"/>
    <property type="molecule type" value="Genomic_DNA"/>
</dbReference>
<evidence type="ECO:0000313" key="2">
    <source>
        <dbReference type="EMBL" id="CAA2632917.1"/>
    </source>
</evidence>
<dbReference type="EMBL" id="CACRZD030000016">
    <property type="protein sequence ID" value="CAA6672067.1"/>
    <property type="molecule type" value="Genomic_DNA"/>
</dbReference>
<dbReference type="Proteomes" id="UP001189122">
    <property type="component" value="Unassembled WGS sequence"/>
</dbReference>
<name>A0A7I8JQK4_SPIIN</name>
<dbReference type="EMBL" id="LR743603">
    <property type="protein sequence ID" value="CAA2632922.1"/>
    <property type="molecule type" value="Genomic_DNA"/>
</dbReference>
<gene>
    <name evidence="1" type="ORF">SI7747_16018476</name>
    <name evidence="2" type="ORF">SI7747_16018478</name>
    <name evidence="3" type="ORF">SI7747_16018481</name>
</gene>
<dbReference type="InterPro" id="IPR052343">
    <property type="entry name" value="Retrotransposon-Effector_Assoc"/>
</dbReference>